<gene>
    <name evidence="2" type="ORF">UFOPK1639_00029</name>
    <name evidence="3" type="ORF">UFOPK2132_00607</name>
</gene>
<reference evidence="3" key="1">
    <citation type="submission" date="2020-05" db="EMBL/GenBank/DDBJ databases">
        <authorList>
            <person name="Chiriac C."/>
            <person name="Salcher M."/>
            <person name="Ghai R."/>
            <person name="Kavagutti S V."/>
        </authorList>
    </citation>
    <scope>NUCLEOTIDE SEQUENCE</scope>
</reference>
<feature type="compositionally biased region" description="Basic residues" evidence="1">
    <location>
        <begin position="60"/>
        <end position="93"/>
    </location>
</feature>
<evidence type="ECO:0000313" key="2">
    <source>
        <dbReference type="EMBL" id="CAB4555170.1"/>
    </source>
</evidence>
<dbReference type="AlphaFoldDB" id="A0A6J6JJD1"/>
<protein>
    <submittedName>
        <fullName evidence="3">Unannotated protein</fullName>
    </submittedName>
</protein>
<accession>A0A6J6JJD1</accession>
<dbReference type="EMBL" id="CAEZTH010000002">
    <property type="protein sequence ID" value="CAB4555170.1"/>
    <property type="molecule type" value="Genomic_DNA"/>
</dbReference>
<evidence type="ECO:0000313" key="3">
    <source>
        <dbReference type="EMBL" id="CAB4637397.1"/>
    </source>
</evidence>
<sequence length="93" mass="9906">MNKLFWLIAGVAIGAVVARQIEENPQARKAYEEAKASLQEFADAVAEGYKDRESELAKTSGKKSSKSTAKPRAKAASRSTAKKPAAKSKPAGK</sequence>
<organism evidence="3">
    <name type="scientific">freshwater metagenome</name>
    <dbReference type="NCBI Taxonomy" id="449393"/>
    <lineage>
        <taxon>unclassified sequences</taxon>
        <taxon>metagenomes</taxon>
        <taxon>ecological metagenomes</taxon>
    </lineage>
</organism>
<name>A0A6J6JJD1_9ZZZZ</name>
<proteinExistence type="predicted"/>
<evidence type="ECO:0000256" key="1">
    <source>
        <dbReference type="SAM" id="MobiDB-lite"/>
    </source>
</evidence>
<feature type="region of interest" description="Disordered" evidence="1">
    <location>
        <begin position="52"/>
        <end position="93"/>
    </location>
</feature>
<dbReference type="EMBL" id="CAEZVU010000106">
    <property type="protein sequence ID" value="CAB4637397.1"/>
    <property type="molecule type" value="Genomic_DNA"/>
</dbReference>